<reference evidence="3" key="1">
    <citation type="journal article" date="2017" name="Nat. Microbiol.">
        <title>Global analysis of biosynthetic gene clusters reveals vast potential of secondary metabolite production in Penicillium species.</title>
        <authorList>
            <person name="Nielsen J.C."/>
            <person name="Grijseels S."/>
            <person name="Prigent S."/>
            <person name="Ji B."/>
            <person name="Dainat J."/>
            <person name="Nielsen K.F."/>
            <person name="Frisvad J.C."/>
            <person name="Workman M."/>
            <person name="Nielsen J."/>
        </authorList>
    </citation>
    <scope>NUCLEOTIDE SEQUENCE [LARGE SCALE GENOMIC DNA]</scope>
    <source>
        <strain evidence="3">IBT 24891</strain>
    </source>
</reference>
<dbReference type="AlphaFoldDB" id="A0A1V6TUG0"/>
<feature type="region of interest" description="Disordered" evidence="1">
    <location>
        <begin position="1"/>
        <end position="148"/>
    </location>
</feature>
<feature type="region of interest" description="Disordered" evidence="1">
    <location>
        <begin position="212"/>
        <end position="241"/>
    </location>
</feature>
<evidence type="ECO:0000313" key="3">
    <source>
        <dbReference type="Proteomes" id="UP000191285"/>
    </source>
</evidence>
<dbReference type="EMBL" id="MLKD01000002">
    <property type="protein sequence ID" value="OQE29614.1"/>
    <property type="molecule type" value="Genomic_DNA"/>
</dbReference>
<sequence length="522" mass="59919">MSSRNSRRYSESQGHSRGYAADYYDEHPDSRRYDGRRDYGSRQSRRPRPDYRRRASSIGGDPSYHQRSERRSSRPYKDSDRDSGYSSRPSRSSRHQNRRQSTSEASRRDDYEDQRRSRDQGSNDQGSNEDSRGQGDQGHGSFLREKGGQLLMHAALPLVAAGAAEAFRARKEPGEWKGDKGKHVLTTAVTNGLINKDPSKPQHHHIMDTTLRGFQEAKPSREERAELQHRVGGSRTSSNLKKVAAAGAVAFAGKELYDRYGRSRSVAQNYSNDDGYRSKRSQSVSDDWRRGREYQDYDDAYSDDQRAPRYNDSGRQSNYYDDYPSRERGRGWDFSSDGYSDSDMENNYHQDDYGRQQGSREVARPRSTNNYPDYDHNYDSDDDYNYPRRRNYSDSETESDLGDSSDEREKEKKMKRDLLLTSGLATAATVHAAHKVYGSVNKRKQRVAQLEDGEITAEEARKERIKANTVDAASIGLAALGIKGAYGEWKEANEKRKETQNFKHECLRRGAQRDLKRGRRYS</sequence>
<name>A0A1V6TUG0_9EURO</name>
<feature type="region of interest" description="Disordered" evidence="1">
    <location>
        <begin position="267"/>
        <end position="415"/>
    </location>
</feature>
<feature type="compositionally biased region" description="Basic and acidic residues" evidence="1">
    <location>
        <begin position="218"/>
        <end position="229"/>
    </location>
</feature>
<proteinExistence type="predicted"/>
<evidence type="ECO:0000313" key="2">
    <source>
        <dbReference type="EMBL" id="OQE29614.1"/>
    </source>
</evidence>
<feature type="compositionally biased region" description="Basic and acidic residues" evidence="1">
    <location>
        <begin position="405"/>
        <end position="415"/>
    </location>
</feature>
<accession>A0A1V6TUG0</accession>
<feature type="compositionally biased region" description="Basic and acidic residues" evidence="1">
    <location>
        <begin position="286"/>
        <end position="295"/>
    </location>
</feature>
<organism evidence="2 3">
    <name type="scientific">Penicillium steckii</name>
    <dbReference type="NCBI Taxonomy" id="303698"/>
    <lineage>
        <taxon>Eukaryota</taxon>
        <taxon>Fungi</taxon>
        <taxon>Dikarya</taxon>
        <taxon>Ascomycota</taxon>
        <taxon>Pezizomycotina</taxon>
        <taxon>Eurotiomycetes</taxon>
        <taxon>Eurotiomycetidae</taxon>
        <taxon>Eurotiales</taxon>
        <taxon>Aspergillaceae</taxon>
        <taxon>Penicillium</taxon>
    </lineage>
</organism>
<dbReference type="STRING" id="303698.A0A1V6TUG0"/>
<feature type="compositionally biased region" description="Acidic residues" evidence="1">
    <location>
        <begin position="395"/>
        <end position="404"/>
    </location>
</feature>
<feature type="compositionally biased region" description="Basic and acidic residues" evidence="1">
    <location>
        <begin position="24"/>
        <end position="40"/>
    </location>
</feature>
<dbReference type="Proteomes" id="UP000191285">
    <property type="component" value="Unassembled WGS sequence"/>
</dbReference>
<gene>
    <name evidence="2" type="ORF">PENSTE_c002G01591</name>
</gene>
<dbReference type="OrthoDB" id="5407645at2759"/>
<feature type="compositionally biased region" description="Basic and acidic residues" evidence="1">
    <location>
        <begin position="105"/>
        <end position="121"/>
    </location>
</feature>
<feature type="compositionally biased region" description="Basic and acidic residues" evidence="1">
    <location>
        <begin position="64"/>
        <end position="83"/>
    </location>
</feature>
<evidence type="ECO:0000256" key="1">
    <source>
        <dbReference type="SAM" id="MobiDB-lite"/>
    </source>
</evidence>
<comment type="caution">
    <text evidence="2">The sequence shown here is derived from an EMBL/GenBank/DDBJ whole genome shotgun (WGS) entry which is preliminary data.</text>
</comment>
<evidence type="ECO:0008006" key="4">
    <source>
        <dbReference type="Google" id="ProtNLM"/>
    </source>
</evidence>
<keyword evidence="3" id="KW-1185">Reference proteome</keyword>
<protein>
    <recommendedName>
        <fullName evidence="4">DUF3824 domain-containing protein</fullName>
    </recommendedName>
</protein>